<dbReference type="SUPFAM" id="SSF53448">
    <property type="entry name" value="Nucleotide-diphospho-sugar transferases"/>
    <property type="match status" value="1"/>
</dbReference>
<comment type="function">
    <text evidence="7">UTP--glucose-1-phosphate uridylyltransferase catalyzing the conversion of glucose-1-phosphate into UDP-glucose, a crucial precursor for the production of glycogen.</text>
</comment>
<keyword evidence="6 9" id="KW-0548">Nucleotidyltransferase</keyword>
<evidence type="ECO:0000256" key="3">
    <source>
        <dbReference type="ARBA" id="ARBA00012415"/>
    </source>
</evidence>
<feature type="binding site" evidence="11">
    <location>
        <position position="170"/>
    </location>
    <ligand>
        <name>UTP</name>
        <dbReference type="ChEBI" id="CHEBI:46398"/>
    </ligand>
</feature>
<evidence type="ECO:0000256" key="4">
    <source>
        <dbReference type="ARBA" id="ARBA00019048"/>
    </source>
</evidence>
<dbReference type="OMA" id="DDAWCPP"/>
<gene>
    <name evidence="12" type="ORF">NLS_LOCUS2064</name>
</gene>
<comment type="catalytic activity">
    <reaction evidence="8">
        <text>alpha-D-glucose 1-phosphate + UTP + H(+) = UDP-alpha-D-glucose + diphosphate</text>
        <dbReference type="Rhea" id="RHEA:19889"/>
        <dbReference type="ChEBI" id="CHEBI:15378"/>
        <dbReference type="ChEBI" id="CHEBI:33019"/>
        <dbReference type="ChEBI" id="CHEBI:46398"/>
        <dbReference type="ChEBI" id="CHEBI:58601"/>
        <dbReference type="ChEBI" id="CHEBI:58885"/>
        <dbReference type="EC" id="2.7.7.9"/>
    </reaction>
    <physiologicalReaction direction="left-to-right" evidence="8">
        <dbReference type="Rhea" id="RHEA:19890"/>
    </physiologicalReaction>
</comment>
<evidence type="ECO:0000256" key="5">
    <source>
        <dbReference type="ARBA" id="ARBA00022679"/>
    </source>
</evidence>
<comment type="subunit">
    <text evidence="2">Homooctamer.</text>
</comment>
<name>A0A3P6SLY1_LITSI</name>
<evidence type="ECO:0000256" key="6">
    <source>
        <dbReference type="ARBA" id="ARBA00022695"/>
    </source>
</evidence>
<evidence type="ECO:0000256" key="11">
    <source>
        <dbReference type="PIRSR" id="PIRSR000806-2"/>
    </source>
</evidence>
<dbReference type="FunFam" id="2.160.10.10:FF:000001">
    <property type="entry name" value="UTP--glucose-1-phosphate uridylyltransferase"/>
    <property type="match status" value="1"/>
</dbReference>
<evidence type="ECO:0000256" key="7">
    <source>
        <dbReference type="ARBA" id="ARBA00023579"/>
    </source>
</evidence>
<dbReference type="EC" id="2.7.7.9" evidence="3 9"/>
<dbReference type="Gene3D" id="3.90.550.10">
    <property type="entry name" value="Spore Coat Polysaccharide Biosynthesis Protein SpsA, Chain A"/>
    <property type="match status" value="1"/>
</dbReference>
<keyword evidence="13" id="KW-1185">Reference proteome</keyword>
<evidence type="ECO:0000256" key="8">
    <source>
        <dbReference type="ARBA" id="ARBA00047432"/>
    </source>
</evidence>
<dbReference type="GO" id="GO:0006011">
    <property type="term" value="P:UDP-alpha-D-glucose metabolic process"/>
    <property type="evidence" value="ECO:0007669"/>
    <property type="project" value="UniProtKB-UniRule"/>
</dbReference>
<keyword evidence="5 9" id="KW-0808">Transferase</keyword>
<sequence length="483" mass="55335">MPTGQMNRCWSDETENLFKNIGEQFKQAFVKDERTQFDAEIFLSLFEQYLSECSTIDWSRMKPLSLKYQRDYESLPHCSGNEERENILKRLSVVKLNGGLGTTMGCDGPKSLIELRKGLTFLDFATGHIQRFNEQNNSSVPLVLMNSFNTEKAVGEYLANCKVNVRTFLQSKCPRIFVKTSMPVPLKNGGESTEGWYPPGHGNIFKSMHFTGVLDELLAQGRDVCFISNIDNTGATIDLRIAKLMVESDLEYLMECTEKTEVDRKGGTLIEISGYIMHLEMPQVPVDRVDDFCSTDIFKIFNTNNIWVNLRAVKKKLAEMKMEIIVNKKVLSNGEFVNQLETSVGGAIRNFNNVLSVQVPRTRFIPVKNTQDLLAIMSDLYEVTENFSLQCVRKEKIPPVIELSRHFSKVSEFRRRFREIPRLRELKRLKVDGDIYFGQHVELKGNVEIIVDEGQQLEVAEDECLENIKLMQTAHSELQRIPL</sequence>
<dbReference type="GO" id="GO:0005978">
    <property type="term" value="P:glycogen biosynthetic process"/>
    <property type="evidence" value="ECO:0007669"/>
    <property type="project" value="UniProtKB-UniPathway"/>
</dbReference>
<dbReference type="AlphaFoldDB" id="A0A3P6SLY1"/>
<dbReference type="InterPro" id="IPR029044">
    <property type="entry name" value="Nucleotide-diphossugar_trans"/>
</dbReference>
<feature type="binding site" evidence="11">
    <location>
        <position position="200"/>
    </location>
    <ligand>
        <name>UTP</name>
        <dbReference type="ChEBI" id="CHEBI:46398"/>
    </ligand>
</feature>
<feature type="binding site" evidence="10">
    <location>
        <position position="201"/>
    </location>
    <ligand>
        <name>substrate</name>
    </ligand>
</feature>
<evidence type="ECO:0000256" key="1">
    <source>
        <dbReference type="ARBA" id="ARBA00010401"/>
    </source>
</evidence>
<dbReference type="Proteomes" id="UP000277928">
    <property type="component" value="Unassembled WGS sequence"/>
</dbReference>
<evidence type="ECO:0000313" key="13">
    <source>
        <dbReference type="Proteomes" id="UP000277928"/>
    </source>
</evidence>
<feature type="binding site" evidence="11">
    <location>
        <position position="368"/>
    </location>
    <ligand>
        <name>UTP</name>
        <dbReference type="ChEBI" id="CHEBI:46398"/>
    </ligand>
</feature>
<evidence type="ECO:0000256" key="9">
    <source>
        <dbReference type="PIRNR" id="PIRNR000806"/>
    </source>
</evidence>
<protein>
    <recommendedName>
        <fullName evidence="4 9">UTP--glucose-1-phosphate uridylyltransferase</fullName>
        <ecNumber evidence="3 9">2.7.7.9</ecNumber>
    </recommendedName>
</protein>
<comment type="similarity">
    <text evidence="1 9">Belongs to the UDPGP type 1 family.</text>
</comment>
<dbReference type="InterPro" id="IPR016267">
    <property type="entry name" value="UDPGP_trans"/>
</dbReference>
<dbReference type="Pfam" id="PF01704">
    <property type="entry name" value="UDPGP"/>
    <property type="match status" value="1"/>
</dbReference>
<dbReference type="Gene3D" id="2.160.10.10">
    <property type="entry name" value="Hexapeptide repeat proteins"/>
    <property type="match status" value="1"/>
</dbReference>
<dbReference type="EMBL" id="UYRX01000087">
    <property type="protein sequence ID" value="VDK73317.1"/>
    <property type="molecule type" value="Genomic_DNA"/>
</dbReference>
<dbReference type="FunFam" id="3.90.550.10:FF:000002">
    <property type="entry name" value="UTP--glucose-1-phosphate uridylyltransferase"/>
    <property type="match status" value="1"/>
</dbReference>
<dbReference type="STRING" id="42156.A0A3P6SLY1"/>
<evidence type="ECO:0000313" key="12">
    <source>
        <dbReference type="EMBL" id="VDK73317.1"/>
    </source>
</evidence>
<accession>A0A3P6SLY1</accession>
<dbReference type="PIRSF" id="PIRSF000806">
    <property type="entry name" value="UDPGP"/>
    <property type="match status" value="1"/>
</dbReference>
<dbReference type="InterPro" id="IPR002618">
    <property type="entry name" value="UDPGP_fam"/>
</dbReference>
<dbReference type="PANTHER" id="PTHR43511">
    <property type="match status" value="1"/>
</dbReference>
<evidence type="ECO:0000256" key="10">
    <source>
        <dbReference type="PIRSR" id="PIRSR000806-1"/>
    </source>
</evidence>
<dbReference type="GO" id="GO:0003983">
    <property type="term" value="F:UTP:glucose-1-phosphate uridylyltransferase activity"/>
    <property type="evidence" value="ECO:0007669"/>
    <property type="project" value="UniProtKB-EC"/>
</dbReference>
<evidence type="ECO:0000256" key="2">
    <source>
        <dbReference type="ARBA" id="ARBA00011823"/>
    </source>
</evidence>
<dbReference type="CDD" id="cd00897">
    <property type="entry name" value="UGPase_euk"/>
    <property type="match status" value="1"/>
</dbReference>
<proteinExistence type="inferred from homology"/>
<feature type="binding site" evidence="11">
    <location>
        <position position="231"/>
    </location>
    <ligand>
        <name>UTP</name>
        <dbReference type="ChEBI" id="CHEBI:46398"/>
    </ligand>
</feature>
<reference evidence="12 13" key="1">
    <citation type="submission" date="2018-08" db="EMBL/GenBank/DDBJ databases">
        <authorList>
            <person name="Laetsch R D."/>
            <person name="Stevens L."/>
            <person name="Kumar S."/>
            <person name="Blaxter L. M."/>
        </authorList>
    </citation>
    <scope>NUCLEOTIDE SEQUENCE [LARGE SCALE GENOMIC DNA]</scope>
</reference>
<dbReference type="OrthoDB" id="932129at2759"/>
<feature type="binding site" evidence="11">
    <location>
        <position position="110"/>
    </location>
    <ligand>
        <name>UTP</name>
        <dbReference type="ChEBI" id="CHEBI:46398"/>
    </ligand>
</feature>
<organism evidence="12 13">
    <name type="scientific">Litomosoides sigmodontis</name>
    <name type="common">Filarial nematode worm</name>
    <dbReference type="NCBI Taxonomy" id="42156"/>
    <lineage>
        <taxon>Eukaryota</taxon>
        <taxon>Metazoa</taxon>
        <taxon>Ecdysozoa</taxon>
        <taxon>Nematoda</taxon>
        <taxon>Chromadorea</taxon>
        <taxon>Rhabditida</taxon>
        <taxon>Spirurina</taxon>
        <taxon>Spiruromorpha</taxon>
        <taxon>Filarioidea</taxon>
        <taxon>Onchocercidae</taxon>
        <taxon>Litomosoides</taxon>
    </lineage>
</organism>
<dbReference type="UniPathway" id="UPA00164"/>